<reference evidence="1" key="1">
    <citation type="journal article" date="2014" name="Int. J. Syst. Evol. Microbiol.">
        <title>Complete genome sequence of Corynebacterium casei LMG S-19264T (=DSM 44701T), isolated from a smear-ripened cheese.</title>
        <authorList>
            <consortium name="US DOE Joint Genome Institute (JGI-PGF)"/>
            <person name="Walter F."/>
            <person name="Albersmeier A."/>
            <person name="Kalinowski J."/>
            <person name="Ruckert C."/>
        </authorList>
    </citation>
    <scope>NUCLEOTIDE SEQUENCE</scope>
    <source>
        <strain evidence="1">CGMCC 1.15179</strain>
    </source>
</reference>
<sequence length="55" mass="6238">MHFEGVERIVGKTDYGIPKVLIYWKSPSGKDCGYMSIPKAITLLETKKKPIEKGR</sequence>
<organism evidence="1 2">
    <name type="scientific">Marinithermofilum abyssi</name>
    <dbReference type="NCBI Taxonomy" id="1571185"/>
    <lineage>
        <taxon>Bacteria</taxon>
        <taxon>Bacillati</taxon>
        <taxon>Bacillota</taxon>
        <taxon>Bacilli</taxon>
        <taxon>Bacillales</taxon>
        <taxon>Thermoactinomycetaceae</taxon>
        <taxon>Marinithermofilum</taxon>
    </lineage>
</organism>
<dbReference type="EMBL" id="BMHQ01000005">
    <property type="protein sequence ID" value="GGE16345.1"/>
    <property type="molecule type" value="Genomic_DNA"/>
</dbReference>
<dbReference type="Proteomes" id="UP000625210">
    <property type="component" value="Unassembled WGS sequence"/>
</dbReference>
<dbReference type="AlphaFoldDB" id="A0A8J2VCU8"/>
<protein>
    <submittedName>
        <fullName evidence="1">Uncharacterized protein</fullName>
    </submittedName>
</protein>
<proteinExistence type="predicted"/>
<accession>A0A8J2VCU8</accession>
<keyword evidence="2" id="KW-1185">Reference proteome</keyword>
<evidence type="ECO:0000313" key="1">
    <source>
        <dbReference type="EMBL" id="GGE16345.1"/>
    </source>
</evidence>
<gene>
    <name evidence="1" type="ORF">GCM10011571_17520</name>
</gene>
<evidence type="ECO:0000313" key="2">
    <source>
        <dbReference type="Proteomes" id="UP000625210"/>
    </source>
</evidence>
<comment type="caution">
    <text evidence="1">The sequence shown here is derived from an EMBL/GenBank/DDBJ whole genome shotgun (WGS) entry which is preliminary data.</text>
</comment>
<name>A0A8J2VCU8_9BACL</name>
<reference evidence="1" key="2">
    <citation type="submission" date="2020-09" db="EMBL/GenBank/DDBJ databases">
        <authorList>
            <person name="Sun Q."/>
            <person name="Zhou Y."/>
        </authorList>
    </citation>
    <scope>NUCLEOTIDE SEQUENCE</scope>
    <source>
        <strain evidence="1">CGMCC 1.15179</strain>
    </source>
</reference>